<comment type="caution">
    <text evidence="5">The sequence shown here is derived from an EMBL/GenBank/DDBJ whole genome shotgun (WGS) entry which is preliminary data.</text>
</comment>
<feature type="compositionally biased region" description="Low complexity" evidence="3">
    <location>
        <begin position="503"/>
        <end position="528"/>
    </location>
</feature>
<protein>
    <submittedName>
        <fullName evidence="5">Bromo domain-containing protein</fullName>
    </submittedName>
</protein>
<organism evidence="5 6">
    <name type="scientific">Meloidogyne graminicola</name>
    <dbReference type="NCBI Taxonomy" id="189291"/>
    <lineage>
        <taxon>Eukaryota</taxon>
        <taxon>Metazoa</taxon>
        <taxon>Ecdysozoa</taxon>
        <taxon>Nematoda</taxon>
        <taxon>Chromadorea</taxon>
        <taxon>Rhabditida</taxon>
        <taxon>Tylenchina</taxon>
        <taxon>Tylenchomorpha</taxon>
        <taxon>Tylenchoidea</taxon>
        <taxon>Meloidogynidae</taxon>
        <taxon>Meloidogyninae</taxon>
        <taxon>Meloidogyne</taxon>
    </lineage>
</organism>
<dbReference type="OrthoDB" id="1742084at2759"/>
<keyword evidence="1 2" id="KW-0103">Bromodomain</keyword>
<evidence type="ECO:0000256" key="2">
    <source>
        <dbReference type="PROSITE-ProRule" id="PRU00035"/>
    </source>
</evidence>
<feature type="region of interest" description="Disordered" evidence="3">
    <location>
        <begin position="454"/>
        <end position="534"/>
    </location>
</feature>
<feature type="compositionally biased region" description="Low complexity" evidence="3">
    <location>
        <begin position="471"/>
        <end position="496"/>
    </location>
</feature>
<dbReference type="AlphaFoldDB" id="A0A8S9ZT37"/>
<dbReference type="PANTHER" id="PTHR15398:SF4">
    <property type="entry name" value="BROMODOMAIN-CONTAINING PROTEIN 8 ISOFORM X1"/>
    <property type="match status" value="1"/>
</dbReference>
<evidence type="ECO:0000313" key="6">
    <source>
        <dbReference type="Proteomes" id="UP000605970"/>
    </source>
</evidence>
<feature type="compositionally biased region" description="Basic residues" evidence="3">
    <location>
        <begin position="100"/>
        <end position="111"/>
    </location>
</feature>
<feature type="region of interest" description="Disordered" evidence="3">
    <location>
        <begin position="100"/>
        <end position="139"/>
    </location>
</feature>
<evidence type="ECO:0000256" key="1">
    <source>
        <dbReference type="ARBA" id="ARBA00023117"/>
    </source>
</evidence>
<dbReference type="EMBL" id="JABEBT010000031">
    <property type="protein sequence ID" value="KAF7636346.1"/>
    <property type="molecule type" value="Genomic_DNA"/>
</dbReference>
<name>A0A8S9ZT37_9BILA</name>
<dbReference type="PANTHER" id="PTHR15398">
    <property type="entry name" value="BROMODOMAIN-CONTAINING PROTEIN 8"/>
    <property type="match status" value="1"/>
</dbReference>
<feature type="region of interest" description="Disordered" evidence="3">
    <location>
        <begin position="179"/>
        <end position="206"/>
    </location>
</feature>
<dbReference type="SUPFAM" id="SSF47370">
    <property type="entry name" value="Bromodomain"/>
    <property type="match status" value="1"/>
</dbReference>
<evidence type="ECO:0000313" key="5">
    <source>
        <dbReference type="EMBL" id="KAF7636346.1"/>
    </source>
</evidence>
<feature type="domain" description="Bromo" evidence="4">
    <location>
        <begin position="343"/>
        <end position="413"/>
    </location>
</feature>
<dbReference type="InterPro" id="IPR001487">
    <property type="entry name" value="Bromodomain"/>
</dbReference>
<evidence type="ECO:0000256" key="3">
    <source>
        <dbReference type="SAM" id="MobiDB-lite"/>
    </source>
</evidence>
<accession>A0A8S9ZT37</accession>
<dbReference type="Pfam" id="PF00439">
    <property type="entry name" value="Bromodomain"/>
    <property type="match status" value="1"/>
</dbReference>
<reference evidence="5" key="1">
    <citation type="journal article" date="2020" name="Ecol. Evol.">
        <title>Genome structure and content of the rice root-knot nematode (Meloidogyne graminicola).</title>
        <authorList>
            <person name="Phan N.T."/>
            <person name="Danchin E.G.J."/>
            <person name="Klopp C."/>
            <person name="Perfus-Barbeoch L."/>
            <person name="Kozlowski D.K."/>
            <person name="Koutsovoulos G.D."/>
            <person name="Lopez-Roques C."/>
            <person name="Bouchez O."/>
            <person name="Zahm M."/>
            <person name="Besnard G."/>
            <person name="Bellafiore S."/>
        </authorList>
    </citation>
    <scope>NUCLEOTIDE SEQUENCE</scope>
    <source>
        <strain evidence="5">VN-18</strain>
    </source>
</reference>
<dbReference type="PRINTS" id="PR00503">
    <property type="entry name" value="BROMODOMAIN"/>
</dbReference>
<evidence type="ECO:0000259" key="4">
    <source>
        <dbReference type="PROSITE" id="PS50014"/>
    </source>
</evidence>
<proteinExistence type="predicted"/>
<dbReference type="Gene3D" id="1.20.920.10">
    <property type="entry name" value="Bromodomain-like"/>
    <property type="match status" value="1"/>
</dbReference>
<dbReference type="SMART" id="SM00297">
    <property type="entry name" value="BROMO"/>
    <property type="match status" value="1"/>
</dbReference>
<dbReference type="GO" id="GO:0035267">
    <property type="term" value="C:NuA4 histone acetyltransferase complex"/>
    <property type="evidence" value="ECO:0007669"/>
    <property type="project" value="TreeGrafter"/>
</dbReference>
<dbReference type="PROSITE" id="PS50014">
    <property type="entry name" value="BROMODOMAIN_2"/>
    <property type="match status" value="1"/>
</dbReference>
<gene>
    <name evidence="5" type="ORF">Mgra_00004332</name>
</gene>
<sequence length="534" mass="58697">MIWSCSSIEYAQLSTFESTIKKMNQTFQLVKNMDGQESNSFVENICKIAQFDSVEEKIVLLPSNQSNSLEEPMTSVKAAHIISSEIEVANSVKEQQLKRQQRNKTLPKKLQQKLPLITKPSLSRNLRSSTTKKKEEKEEVLIKTEELEGINQNIEVEEVTPPPPSAVIVGSKKRKRTEIDLLKPPLQPDNVEQQPEDVGGPPAKNLRRSSYSSKFFTVSPFSHSSESKSSLVTKKEVQKESISSVSDVVKSQPILSPIEQEAPILPIKPIPSPLQLSIQPLHSHVAATAKLRSSLRRAALASSTPSPAVDSVGTNGLFLRPGNHSSTEIIPKQVLLTLLRDISSHRHCYIFEKPVEEEEVPGYHSAIKKPMDLQTLHQLIESCAIQTFGQFTHHILLIYANAVMYNSTGHHVNTCAKEMLDFAFKCIEVVQYPSGQWPPPLHIPATPALATSVSRQSIASESDGPNDGQLSRSSSGISCSQIPSTSNTTTKTLASTQQKILRSSSTSKGNKIKSINSSASSSASSYSSETKKEV</sequence>
<dbReference type="InterPro" id="IPR036427">
    <property type="entry name" value="Bromodomain-like_sf"/>
</dbReference>
<dbReference type="Proteomes" id="UP000605970">
    <property type="component" value="Unassembled WGS sequence"/>
</dbReference>
<keyword evidence="6" id="KW-1185">Reference proteome</keyword>